<keyword evidence="3" id="KW-1185">Reference proteome</keyword>
<gene>
    <name evidence="2" type="ORF">P255_01778</name>
</gene>
<dbReference type="HOGENOM" id="CLU_1204009_0_0_6"/>
<feature type="signal peptide" evidence="1">
    <location>
        <begin position="1"/>
        <end position="19"/>
    </location>
</feature>
<organism evidence="2 3">
    <name type="scientific">Acinetobacter brisouii CIP 110357</name>
    <dbReference type="NCBI Taxonomy" id="1341683"/>
    <lineage>
        <taxon>Bacteria</taxon>
        <taxon>Pseudomonadati</taxon>
        <taxon>Pseudomonadota</taxon>
        <taxon>Gammaproteobacteria</taxon>
        <taxon>Moraxellales</taxon>
        <taxon>Moraxellaceae</taxon>
        <taxon>Acinetobacter</taxon>
    </lineage>
</organism>
<protein>
    <recommendedName>
        <fullName evidence="4">DUF4142 domain-containing protein</fullName>
    </recommendedName>
</protein>
<evidence type="ECO:0008006" key="4">
    <source>
        <dbReference type="Google" id="ProtNLM"/>
    </source>
</evidence>
<evidence type="ECO:0000256" key="1">
    <source>
        <dbReference type="SAM" id="SignalP"/>
    </source>
</evidence>
<dbReference type="EMBL" id="AYEU01000006">
    <property type="protein sequence ID" value="ESK51268.1"/>
    <property type="molecule type" value="Genomic_DNA"/>
</dbReference>
<dbReference type="AlphaFoldDB" id="V2U9Y7"/>
<proteinExistence type="predicted"/>
<comment type="caution">
    <text evidence="2">The sequence shown here is derived from an EMBL/GenBank/DDBJ whole genome shotgun (WGS) entry which is preliminary data.</text>
</comment>
<accession>V2U9Y7</accession>
<evidence type="ECO:0000313" key="2">
    <source>
        <dbReference type="EMBL" id="ESK51268.1"/>
    </source>
</evidence>
<evidence type="ECO:0000313" key="3">
    <source>
        <dbReference type="Proteomes" id="UP000018418"/>
    </source>
</evidence>
<dbReference type="OrthoDB" id="6685263at2"/>
<dbReference type="RefSeq" id="WP_004900221.1">
    <property type="nucleotide sequence ID" value="NZ_BBTI01000002.1"/>
</dbReference>
<reference evidence="2 3" key="1">
    <citation type="submission" date="2013-10" db="EMBL/GenBank/DDBJ databases">
        <title>The Genome Sequence of Acinetobacter brisouii CIP 110357.</title>
        <authorList>
            <consortium name="The Broad Institute Genomics Platform"/>
            <consortium name="The Broad Institute Genome Sequencing Center for Infectious Disease"/>
            <person name="Cerqueira G."/>
            <person name="Feldgarden M."/>
            <person name="Courvalin P."/>
            <person name="Grillot-Courvalin C."/>
            <person name="Clermont D."/>
            <person name="Rocha E."/>
            <person name="Yoon E.-J."/>
            <person name="Nemec A."/>
            <person name="Young S.K."/>
            <person name="Zeng Q."/>
            <person name="Gargeya S."/>
            <person name="Fitzgerald M."/>
            <person name="Abouelleil A."/>
            <person name="Alvarado L."/>
            <person name="Berlin A.M."/>
            <person name="Chapman S.B."/>
            <person name="Gainer-Dewar J."/>
            <person name="Goldberg J."/>
            <person name="Gnerre S."/>
            <person name="Griggs A."/>
            <person name="Gujja S."/>
            <person name="Hansen M."/>
            <person name="Howarth C."/>
            <person name="Imamovic A."/>
            <person name="Ireland A."/>
            <person name="Larimer J."/>
            <person name="McCowan C."/>
            <person name="Murphy C."/>
            <person name="Pearson M."/>
            <person name="Poon T.W."/>
            <person name="Priest M."/>
            <person name="Roberts A."/>
            <person name="Saif S."/>
            <person name="Shea T."/>
            <person name="Sykes S."/>
            <person name="Wortman J."/>
            <person name="Nusbaum C."/>
            <person name="Birren B."/>
        </authorList>
    </citation>
    <scope>NUCLEOTIDE SEQUENCE [LARGE SCALE GENOMIC DNA]</scope>
    <source>
        <strain evidence="2 3">CIP 110357</strain>
    </source>
</reference>
<dbReference type="PATRIC" id="fig|1341683.3.peg.1765"/>
<name>V2U9Y7_9GAMM</name>
<feature type="chain" id="PRO_5004710188" description="DUF4142 domain-containing protein" evidence="1">
    <location>
        <begin position="20"/>
        <end position="228"/>
    </location>
</feature>
<sequence>MKKIAAISLTVFSVSMAHAGLGLSNLASNVTQSVVGTSSATSVNVGDFLTQARATNYLFQQSRAALAAAISTGADSKEIQTKLATLSETSNLQEKDAQIKELAKLSETVLSAAKKDENQTLEQLKTLSAQKKQYLLGAAKNYAIAALMAKDLAQGSKQVSMTIASNPQSLVSTGMNLTSAQGLVSDVGGIAKNSSMALVEVPQLFKKAGIDFQVPTSAKTKPVDLTTL</sequence>
<keyword evidence="1" id="KW-0732">Signal</keyword>
<dbReference type="Proteomes" id="UP000018418">
    <property type="component" value="Unassembled WGS sequence"/>
</dbReference>